<proteinExistence type="predicted"/>
<feature type="domain" description="TGS" evidence="3">
    <location>
        <begin position="34"/>
        <end position="111"/>
    </location>
</feature>
<feature type="non-terminal residue" evidence="4">
    <location>
        <position position="1"/>
    </location>
</feature>
<sequence>ELDLFDQLPNWIPISAHKDWNLDELKDAIWSKLSLCRVYTKKKGMPIDYEPVILRRRRGPTTVEMFCNDIHRDMMRTFKYAFVWGTSVRHQPQRVGKDHELEDEDVVTIVGA</sequence>
<dbReference type="GO" id="GO:0003924">
    <property type="term" value="F:GTPase activity"/>
    <property type="evidence" value="ECO:0007669"/>
    <property type="project" value="InterPro"/>
</dbReference>
<reference evidence="4 5" key="1">
    <citation type="journal article" date="2018" name="PLoS ONE">
        <title>The draft genome of Kipferlia bialata reveals reductive genome evolution in fornicate parasites.</title>
        <authorList>
            <person name="Tanifuji G."/>
            <person name="Takabayashi S."/>
            <person name="Kume K."/>
            <person name="Takagi M."/>
            <person name="Nakayama T."/>
            <person name="Kamikawa R."/>
            <person name="Inagaki Y."/>
            <person name="Hashimoto T."/>
        </authorList>
    </citation>
    <scope>NUCLEOTIDE SEQUENCE [LARGE SCALE GENOMIC DNA]</scope>
    <source>
        <strain evidence="4">NY0173</strain>
    </source>
</reference>
<dbReference type="OrthoDB" id="603at2759"/>
<dbReference type="PANTHER" id="PTHR43127">
    <property type="entry name" value="DEVELOPMENTALLY-REGULATED GTP-BINDING PROTEIN 2"/>
    <property type="match status" value="1"/>
</dbReference>
<organism evidence="4 5">
    <name type="scientific">Kipferlia bialata</name>
    <dbReference type="NCBI Taxonomy" id="797122"/>
    <lineage>
        <taxon>Eukaryota</taxon>
        <taxon>Metamonada</taxon>
        <taxon>Carpediemonas-like organisms</taxon>
        <taxon>Kipferlia</taxon>
    </lineage>
</organism>
<dbReference type="Proteomes" id="UP000265618">
    <property type="component" value="Unassembled WGS sequence"/>
</dbReference>
<protein>
    <recommendedName>
        <fullName evidence="3">TGS domain-containing protein</fullName>
    </recommendedName>
</protein>
<dbReference type="SUPFAM" id="SSF81271">
    <property type="entry name" value="TGS-like"/>
    <property type="match status" value="1"/>
</dbReference>
<evidence type="ECO:0000256" key="1">
    <source>
        <dbReference type="ARBA" id="ARBA00022741"/>
    </source>
</evidence>
<dbReference type="GO" id="GO:0005525">
    <property type="term" value="F:GTP binding"/>
    <property type="evidence" value="ECO:0007669"/>
    <property type="project" value="UniProtKB-KW"/>
</dbReference>
<gene>
    <name evidence="4" type="ORF">KIPB_013857</name>
</gene>
<dbReference type="InterPro" id="IPR004095">
    <property type="entry name" value="TGS"/>
</dbReference>
<keyword evidence="5" id="KW-1185">Reference proteome</keyword>
<evidence type="ECO:0000313" key="5">
    <source>
        <dbReference type="Proteomes" id="UP000265618"/>
    </source>
</evidence>
<evidence type="ECO:0000313" key="4">
    <source>
        <dbReference type="EMBL" id="GCA64293.1"/>
    </source>
</evidence>
<name>A0A391P1X0_9EUKA</name>
<dbReference type="InterPro" id="IPR045001">
    <property type="entry name" value="DRG"/>
</dbReference>
<dbReference type="PROSITE" id="PS51880">
    <property type="entry name" value="TGS"/>
    <property type="match status" value="1"/>
</dbReference>
<comment type="caution">
    <text evidence="4">The sequence shown here is derived from an EMBL/GenBank/DDBJ whole genome shotgun (WGS) entry which is preliminary data.</text>
</comment>
<dbReference type="Gene3D" id="3.10.20.30">
    <property type="match status" value="1"/>
</dbReference>
<dbReference type="Pfam" id="PF02824">
    <property type="entry name" value="TGS"/>
    <property type="match status" value="1"/>
</dbReference>
<evidence type="ECO:0000256" key="2">
    <source>
        <dbReference type="ARBA" id="ARBA00023134"/>
    </source>
</evidence>
<evidence type="ECO:0000259" key="3">
    <source>
        <dbReference type="PROSITE" id="PS51880"/>
    </source>
</evidence>
<dbReference type="InterPro" id="IPR012675">
    <property type="entry name" value="Beta-grasp_dom_sf"/>
</dbReference>
<dbReference type="InterPro" id="IPR012676">
    <property type="entry name" value="TGS-like"/>
</dbReference>
<dbReference type="AlphaFoldDB" id="A0A391P1X0"/>
<keyword evidence="2" id="KW-0342">GTP-binding</keyword>
<dbReference type="FunFam" id="3.10.20.30:FF:000003">
    <property type="entry name" value="Developmentally-regulated GTP-binding protein 1"/>
    <property type="match status" value="1"/>
</dbReference>
<accession>A0A391P1X0</accession>
<dbReference type="EMBL" id="BDIP01006811">
    <property type="protein sequence ID" value="GCA64293.1"/>
    <property type="molecule type" value="Genomic_DNA"/>
</dbReference>
<keyword evidence="1" id="KW-0547">Nucleotide-binding</keyword>